<dbReference type="EMBL" id="AUWU02000004">
    <property type="protein sequence ID" value="KAH0573776.1"/>
    <property type="molecule type" value="Genomic_DNA"/>
</dbReference>
<evidence type="ECO:0000313" key="3">
    <source>
        <dbReference type="Proteomes" id="UP000018208"/>
    </source>
</evidence>
<keyword evidence="3" id="KW-1185">Reference proteome</keyword>
<dbReference type="Gene3D" id="3.40.50.300">
    <property type="entry name" value="P-loop containing nucleotide triphosphate hydrolases"/>
    <property type="match status" value="1"/>
</dbReference>
<proteinExistence type="predicted"/>
<gene>
    <name evidence="1" type="ORF">SS50377_11306</name>
    <name evidence="2" type="ORF">SS50377_23711</name>
</gene>
<dbReference type="Gene3D" id="1.10.8.60">
    <property type="match status" value="1"/>
</dbReference>
<evidence type="ECO:0000313" key="1">
    <source>
        <dbReference type="EMBL" id="EST48693.1"/>
    </source>
</evidence>
<dbReference type="SUPFAM" id="SSF52540">
    <property type="entry name" value="P-loop containing nucleoside triphosphate hydrolases"/>
    <property type="match status" value="1"/>
</dbReference>
<dbReference type="EMBL" id="KI545981">
    <property type="protein sequence ID" value="EST48693.1"/>
    <property type="molecule type" value="Genomic_DNA"/>
</dbReference>
<organism evidence="1">
    <name type="scientific">Spironucleus salmonicida</name>
    <dbReference type="NCBI Taxonomy" id="348837"/>
    <lineage>
        <taxon>Eukaryota</taxon>
        <taxon>Metamonada</taxon>
        <taxon>Diplomonadida</taxon>
        <taxon>Hexamitidae</taxon>
        <taxon>Hexamitinae</taxon>
        <taxon>Spironucleus</taxon>
    </lineage>
</organism>
<dbReference type="InterPro" id="IPR027417">
    <property type="entry name" value="P-loop_NTPase"/>
</dbReference>
<name>V6LWU1_9EUKA</name>
<sequence length="291" mass="33789">MKPFGREQFFDDLKHLEYQVNKSNISIITIIKGNPGIGKTYTVNLAFPKSFYINCKISLDFPPTIRSKVVILDEVDQFINTNQSQFLQFVNKLMNRKTKSLIILICNDITNKLNQFLKFPIAKVFDIQDYTDEQLKVILQQQSGQECSTGMNILIKKMLQNNRGDCRVLNNKLHKVQQDFSIKNILEIDNLSNLNLEYLEAYCVKALQDLKDTIPCQVLKIKKQICVGYDLDQIINKIESYDVEIQDTLIVQQFLEKLQVKTLIKENNKLYDLNVANLQAHIKKHIQDLTL</sequence>
<dbReference type="Proteomes" id="UP000018208">
    <property type="component" value="Unassembled WGS sequence"/>
</dbReference>
<accession>V6LWU1</accession>
<evidence type="ECO:0000313" key="2">
    <source>
        <dbReference type="EMBL" id="KAH0573776.1"/>
    </source>
</evidence>
<dbReference type="VEuPathDB" id="GiardiaDB:SS50377_23711"/>
<reference evidence="1 2" key="1">
    <citation type="journal article" date="2014" name="PLoS Genet.">
        <title>The Genome of Spironucleus salmonicida Highlights a Fish Pathogen Adapted to Fluctuating Environments.</title>
        <authorList>
            <person name="Xu F."/>
            <person name="Jerlstrom-Hultqvist J."/>
            <person name="Einarsson E."/>
            <person name="Astvaldsson A."/>
            <person name="Svard S.G."/>
            <person name="Andersson J.O."/>
        </authorList>
    </citation>
    <scope>NUCLEOTIDE SEQUENCE</scope>
    <source>
        <strain evidence="2">ATCC 50377</strain>
    </source>
</reference>
<reference evidence="2" key="2">
    <citation type="submission" date="2020-12" db="EMBL/GenBank/DDBJ databases">
        <title>New Spironucleus salmonicida genome in near-complete chromosomes.</title>
        <authorList>
            <person name="Xu F."/>
            <person name="Kurt Z."/>
            <person name="Jimenez-Gonzalez A."/>
            <person name="Astvaldsson A."/>
            <person name="Andersson J.O."/>
            <person name="Svard S.G."/>
        </authorList>
    </citation>
    <scope>NUCLEOTIDE SEQUENCE</scope>
    <source>
        <strain evidence="2">ATCC 50377</strain>
    </source>
</reference>
<dbReference type="AlphaFoldDB" id="V6LWU1"/>
<protein>
    <submittedName>
        <fullName evidence="1">Uncharacterized protein</fullName>
    </submittedName>
</protein>